<sequence length="1034" mass="116108">MRRVSNPLFVSILFLWLCLSGVSTTRAMDDHDESNLDNGQKPLTNDESLSPKSLAQNQASMDSLAEQELLENDYAQSLQKLMHDPNRWHIHSTDLGPKVKFEFLRMPSDNPDSLINAIRFSPDGNYIAIGAMDAAYIYNVETGDKTCTLRHNSTEGTTKMLLVRGVAFTADSKRLITACEDSLIRVWDIASATVSSTYSGHLSEVYALDISKDGHMVASGSVDRTVRLWDTESGSEIAQFTFPDTPVSVAISSDPPMLVAGSLDGTLSFWPIEGIKSDDEPKNRFQAHKGSVHSAAISKHNLLVSGSEDGTVRLWSHDPKNGFKQLRHKGIVTDVDVTSDGRWVLSVSPAQELYMSDAETSEIRTVIHDRSHLWLPFAVAASPSGRHFATGGGGDFQAFTYTEIPQGGFFRLLKIHAGSANDPLVCDLFIAEIDTAPPYTALSYVWGDPTRSAEIICSDHICHIGQSLSDGLRRMRDANEDRIAWADAICINQNDNIEKGHQVDLMGVIYDKAQHVLVWLGPDTTSSAEEAFRCIRAINKKIYTKTDLEEFIPTKEEMPYTYLAMKPEGASEYTDLTGNRYGRRSVLPSVFGANGKDCIGRLFNLTWFSRVWILQEVGIATEATAFWGDLSIDFAEIAEFIYNTFFSEEIKLLVGPETAATLSGAPLYALWNVWSTYEKQGNWMYRNPTLRAFHDQLALHCDFDFMLVMEASRYFNATNKLDHVYAFLGHPKAKRPGTDRTWLQANYSLSVEEQHRLLAVNVAQHSLNFLVQAHQTEESLSPEYRHPSWIPQWDRKMPSHADAFWEAWDATLRKAEQKPFKAQADGNKLTVSGYVIDTIDQFTRVMETSDFDSPKGSGHLIDLCWEIAAKKPCPYPTDKVNEAFASTLVCYYDSKGDEVGDGRNRVVEQFAGYCIRQNEVFYAAHLKPGRGFWSLDTVVRVGRMFDPAFKSYGTNRRFFNTISHGYWGLGPKALQRGDVCVLLFGADVPFVLRPTETTGEFKVVGQCYMYKFMDGEAIKQWRDRNQPQEDFVLV</sequence>
<organism evidence="1 2">
    <name type="scientific">Fusarium solani subsp. cucurbitae</name>
    <name type="common">Neocosmosporum cucurbitae</name>
    <dbReference type="NCBI Taxonomy" id="2747967"/>
    <lineage>
        <taxon>Eukaryota</taxon>
        <taxon>Fungi</taxon>
        <taxon>Dikarya</taxon>
        <taxon>Ascomycota</taxon>
        <taxon>Pezizomycotina</taxon>
        <taxon>Sordariomycetes</taxon>
        <taxon>Hypocreomycetidae</taxon>
        <taxon>Hypocreales</taxon>
        <taxon>Nectriaceae</taxon>
        <taxon>Fusarium</taxon>
        <taxon>Fusarium solani species complex</taxon>
    </lineage>
</organism>
<evidence type="ECO:0000313" key="2">
    <source>
        <dbReference type="Proteomes" id="UP000830768"/>
    </source>
</evidence>
<protein>
    <submittedName>
        <fullName evidence="1">Uncharacterized protein</fullName>
    </submittedName>
</protein>
<evidence type="ECO:0000313" key="1">
    <source>
        <dbReference type="EMBL" id="UPK95776.1"/>
    </source>
</evidence>
<name>A0ACD3Z3N5_FUSSC</name>
<proteinExistence type="predicted"/>
<keyword evidence="2" id="KW-1185">Reference proteome</keyword>
<dbReference type="Proteomes" id="UP000830768">
    <property type="component" value="Chromosome 5"/>
</dbReference>
<dbReference type="EMBL" id="CP090034">
    <property type="protein sequence ID" value="UPK95776.1"/>
    <property type="molecule type" value="Genomic_DNA"/>
</dbReference>
<reference evidence="1" key="1">
    <citation type="submission" date="2021-11" db="EMBL/GenBank/DDBJ databases">
        <title>Fusarium solani-melongenae Genome sequencing and assembly.</title>
        <authorList>
            <person name="Xie S."/>
            <person name="Huang L."/>
            <person name="Zhang X."/>
        </authorList>
    </citation>
    <scope>NUCLEOTIDE SEQUENCE</scope>
    <source>
        <strain evidence="1">CRI 24-3</strain>
    </source>
</reference>
<gene>
    <name evidence="1" type="ORF">LCI18_006711</name>
</gene>
<accession>A0ACD3Z3N5</accession>